<dbReference type="EMBL" id="JAGFMF010011778">
    <property type="protein sequence ID" value="KAG8513046.1"/>
    <property type="molecule type" value="Genomic_DNA"/>
</dbReference>
<evidence type="ECO:0000313" key="3">
    <source>
        <dbReference type="EMBL" id="KAG8513046.1"/>
    </source>
</evidence>
<evidence type="ECO:0000313" key="4">
    <source>
        <dbReference type="Proteomes" id="UP000700334"/>
    </source>
</evidence>
<feature type="region of interest" description="Disordered" evidence="1">
    <location>
        <begin position="614"/>
        <end position="645"/>
    </location>
</feature>
<feature type="region of interest" description="Disordered" evidence="1">
    <location>
        <begin position="750"/>
        <end position="784"/>
    </location>
</feature>
<proteinExistence type="predicted"/>
<organism evidence="3 4">
    <name type="scientific">Galemys pyrenaicus</name>
    <name type="common">Iberian desman</name>
    <name type="synonym">Pyrenean desman</name>
    <dbReference type="NCBI Taxonomy" id="202257"/>
    <lineage>
        <taxon>Eukaryota</taxon>
        <taxon>Metazoa</taxon>
        <taxon>Chordata</taxon>
        <taxon>Craniata</taxon>
        <taxon>Vertebrata</taxon>
        <taxon>Euteleostomi</taxon>
        <taxon>Mammalia</taxon>
        <taxon>Eutheria</taxon>
        <taxon>Laurasiatheria</taxon>
        <taxon>Eulipotyphla</taxon>
        <taxon>Talpidae</taxon>
        <taxon>Galemys</taxon>
    </lineage>
</organism>
<dbReference type="OrthoDB" id="9666374at2759"/>
<dbReference type="PANTHER" id="PTHR36864">
    <property type="entry name" value="CANCER-ASSOCIATED GENE 1 PROTEIN"/>
    <property type="match status" value="1"/>
</dbReference>
<keyword evidence="4" id="KW-1185">Reference proteome</keyword>
<feature type="compositionally biased region" description="Polar residues" evidence="1">
    <location>
        <begin position="768"/>
        <end position="784"/>
    </location>
</feature>
<feature type="region of interest" description="Disordered" evidence="1">
    <location>
        <begin position="498"/>
        <end position="521"/>
    </location>
</feature>
<dbReference type="Pfam" id="PF15066">
    <property type="entry name" value="CAGE1"/>
    <property type="match status" value="1"/>
</dbReference>
<evidence type="ECO:0000256" key="1">
    <source>
        <dbReference type="SAM" id="MobiDB-lite"/>
    </source>
</evidence>
<name>A0A8J6A5B9_GALPY</name>
<dbReference type="PANTHER" id="PTHR36864:SF1">
    <property type="entry name" value="CANCER-ASSOCIATED GENE 1 PROTEIN"/>
    <property type="match status" value="1"/>
</dbReference>
<dbReference type="InterPro" id="IPR029381">
    <property type="entry name" value="CAGE1_N"/>
</dbReference>
<accession>A0A8J6A5B9</accession>
<feature type="domain" description="Cancer-associated gene protein 1 N-terminal" evidence="2">
    <location>
        <begin position="184"/>
        <end position="467"/>
    </location>
</feature>
<protein>
    <submittedName>
        <fullName evidence="3">Cancer-associated gene 1 protein</fullName>
    </submittedName>
</protein>
<dbReference type="InterPro" id="IPR052686">
    <property type="entry name" value="CAGE1_homolog"/>
</dbReference>
<sequence length="1052" mass="117129">MNVSNLPQDFTHSNSPLYVEASSSTSDIPQVCIVYILQDVHIGLCTQTQPADPSFPACRLFEPPCEFYQTETFSGEVTTLQNLPEDSPFGEKAAVQSHTYKYAKVSNTEADSFEENLMGTSTCTNNPLAQEWAGQPLGSPPLTHCRGWTRRFLETPPLPRSPASAAALRPGPPQNFSCKESVHRVQNSGEIPELSMVHPQEVPEEGVEGPQVVPAGTWSPAGLSCSGRVAQDDCRSPDTEQSLESVQPLEEDMALNEVLQKLRQTNQKQQTRICNLQRSNRYLEKKVAELQRRTTKQQVFLDIINKLKENVEELIEDKYRVMLEKNDTEKTLQSVHKVLAGTQRHLQECRHEKEALQLELKKVKTSYVHLQERYVTEMQQKNETLSQCVERDETLSRKEEEVQRLQQLKGELEKATACALDLLRREKETREQEILSLQEEFLKQEKENLAERQKLKSRLEKLIAQVKNLQIVSENEKVKNTELQEQIDRVRRENARLQQQVTGTETQPCSPPPLPAPSREPSWDIPEPVPASPITQVLRLLTPISGSFVFLGTRLNLRPKDAKTLCPHLPLGCSRQPSEASPDAPDMKRAAELASKIHSLLALLVGFLITEPHMPAQSRRDRRQRETGERGAQMQPSRPTPTFLKGPGSHLLCAGPIQMRPAAVQLGVETHLQTHILRGGGGLLGQCTPARCQLPSGLAGKLSFHLSIRGARLADFWGGRSHLGRCSALLTCGLLLPCLSPRRQGVSRILPVDPSSSTRAPLHPPQPARTQASGTNCSPQDEPQQALSAVLCPDLSQRPSLPVPALHGRALQPSHHPVFDYGTASPDAEHAKDSEKDSDIMLQKLKSFHSKKKNLDKEESQAVHVRPHGIARRSAELAAHRAGDVRPQSSWALGEQHSQSWAIRNTISELRWGRLASSEAAATGLRQGPPPRVLLPGLEMAARGSQMLLKHKDRITTFRELIANEKAFQDQVIEATNFDSGEASSASDVPVLLGAKLDKYHDLNEELDFLIAKLGNLLESKENHCNRLIAENDKCQKHLGDLINKVQALQLR</sequence>
<dbReference type="Proteomes" id="UP000700334">
    <property type="component" value="Unassembled WGS sequence"/>
</dbReference>
<reference evidence="3" key="1">
    <citation type="journal article" date="2021" name="Evol. Appl.">
        <title>The genome of the Pyrenean desman and the effects of bottlenecks and inbreeding on the genomic landscape of an endangered species.</title>
        <authorList>
            <person name="Escoda L."/>
            <person name="Castresana J."/>
        </authorList>
    </citation>
    <scope>NUCLEOTIDE SEQUENCE</scope>
    <source>
        <strain evidence="3">IBE-C5619</strain>
    </source>
</reference>
<gene>
    <name evidence="3" type="ORF">J0S82_003992</name>
</gene>
<feature type="compositionally biased region" description="Polar residues" evidence="1">
    <location>
        <begin position="498"/>
        <end position="507"/>
    </location>
</feature>
<dbReference type="AlphaFoldDB" id="A0A8J6A5B9"/>
<feature type="compositionally biased region" description="Pro residues" evidence="1">
    <location>
        <begin position="509"/>
        <end position="518"/>
    </location>
</feature>
<comment type="caution">
    <text evidence="3">The sequence shown here is derived from an EMBL/GenBank/DDBJ whole genome shotgun (WGS) entry which is preliminary data.</text>
</comment>
<evidence type="ECO:0000259" key="2">
    <source>
        <dbReference type="Pfam" id="PF15066"/>
    </source>
</evidence>